<reference evidence="1" key="1">
    <citation type="journal article" date="2017" name="Nature">
        <title>The sunflower genome provides insights into oil metabolism, flowering and Asterid evolution.</title>
        <authorList>
            <person name="Badouin H."/>
            <person name="Gouzy J."/>
            <person name="Grassa C.J."/>
            <person name="Murat F."/>
            <person name="Staton S.E."/>
            <person name="Cottret L."/>
            <person name="Lelandais-Briere C."/>
            <person name="Owens G.L."/>
            <person name="Carrere S."/>
            <person name="Mayjonade B."/>
            <person name="Legrand L."/>
            <person name="Gill N."/>
            <person name="Kane N.C."/>
            <person name="Bowers J.E."/>
            <person name="Hubner S."/>
            <person name="Bellec A."/>
            <person name="Berard A."/>
            <person name="Berges H."/>
            <person name="Blanchet N."/>
            <person name="Boniface M.C."/>
            <person name="Brunel D."/>
            <person name="Catrice O."/>
            <person name="Chaidir N."/>
            <person name="Claudel C."/>
            <person name="Donnadieu C."/>
            <person name="Faraut T."/>
            <person name="Fievet G."/>
            <person name="Helmstetter N."/>
            <person name="King M."/>
            <person name="Knapp S.J."/>
            <person name="Lai Z."/>
            <person name="Le Paslier M.C."/>
            <person name="Lippi Y."/>
            <person name="Lorenzon L."/>
            <person name="Mandel J.R."/>
            <person name="Marage G."/>
            <person name="Marchand G."/>
            <person name="Marquand E."/>
            <person name="Bret-Mestries E."/>
            <person name="Morien E."/>
            <person name="Nambeesan S."/>
            <person name="Nguyen T."/>
            <person name="Pegot-Espagnet P."/>
            <person name="Pouilly N."/>
            <person name="Raftis F."/>
            <person name="Sallet E."/>
            <person name="Schiex T."/>
            <person name="Thomas J."/>
            <person name="Vandecasteele C."/>
            <person name="Vares D."/>
            <person name="Vear F."/>
            <person name="Vautrin S."/>
            <person name="Crespi M."/>
            <person name="Mangin B."/>
            <person name="Burke J.M."/>
            <person name="Salse J."/>
            <person name="Munos S."/>
            <person name="Vincourt P."/>
            <person name="Rieseberg L.H."/>
            <person name="Langlade N.B."/>
        </authorList>
    </citation>
    <scope>NUCLEOTIDE SEQUENCE</scope>
    <source>
        <tissue evidence="1">Leaves</tissue>
    </source>
</reference>
<accession>A0A9K3JVC7</accession>
<dbReference type="Gramene" id="mRNA:HanXRQr2_Chr01g0021211">
    <property type="protein sequence ID" value="CDS:HanXRQr2_Chr01g0021211.1"/>
    <property type="gene ID" value="HanXRQr2_Chr01g0021211"/>
</dbReference>
<dbReference type="Proteomes" id="UP000215914">
    <property type="component" value="Unassembled WGS sequence"/>
</dbReference>
<organism evidence="1 2">
    <name type="scientific">Helianthus annuus</name>
    <name type="common">Common sunflower</name>
    <dbReference type="NCBI Taxonomy" id="4232"/>
    <lineage>
        <taxon>Eukaryota</taxon>
        <taxon>Viridiplantae</taxon>
        <taxon>Streptophyta</taxon>
        <taxon>Embryophyta</taxon>
        <taxon>Tracheophyta</taxon>
        <taxon>Spermatophyta</taxon>
        <taxon>Magnoliopsida</taxon>
        <taxon>eudicotyledons</taxon>
        <taxon>Gunneridae</taxon>
        <taxon>Pentapetalae</taxon>
        <taxon>asterids</taxon>
        <taxon>campanulids</taxon>
        <taxon>Asterales</taxon>
        <taxon>Asteraceae</taxon>
        <taxon>Asteroideae</taxon>
        <taxon>Heliantheae alliance</taxon>
        <taxon>Heliantheae</taxon>
        <taxon>Helianthus</taxon>
    </lineage>
</organism>
<comment type="caution">
    <text evidence="1">The sequence shown here is derived from an EMBL/GenBank/DDBJ whole genome shotgun (WGS) entry which is preliminary data.</text>
</comment>
<dbReference type="EMBL" id="MNCJ02000316">
    <property type="protein sequence ID" value="KAF5821987.1"/>
    <property type="molecule type" value="Genomic_DNA"/>
</dbReference>
<proteinExistence type="predicted"/>
<gene>
    <name evidence="1" type="ORF">HanXRQr2_Chr01g0021211</name>
</gene>
<sequence>MTTWHPDTGATNQAPLDTTRGFLTGSTDHATLTLTSQNHSEVYHGNEFLRVGNDNGLPILHIGPSKIHSSNKSLNISNILHLPKLKRKLLFVQKFCLGNDVFFEYHSSFFCCYEGESTRFTLLTGPSKNGLYTLRLLLLQSINKHALSATRTSSDVWY</sequence>
<evidence type="ECO:0000313" key="1">
    <source>
        <dbReference type="EMBL" id="KAF5821987.1"/>
    </source>
</evidence>
<dbReference type="AlphaFoldDB" id="A0A9K3JVC7"/>
<protein>
    <submittedName>
        <fullName evidence="1">Uncharacterized protein</fullName>
    </submittedName>
</protein>
<reference evidence="1" key="2">
    <citation type="submission" date="2020-06" db="EMBL/GenBank/DDBJ databases">
        <title>Helianthus annuus Genome sequencing and assembly Release 2.</title>
        <authorList>
            <person name="Gouzy J."/>
            <person name="Langlade N."/>
            <person name="Munos S."/>
        </authorList>
    </citation>
    <scope>NUCLEOTIDE SEQUENCE</scope>
    <source>
        <tissue evidence="1">Leaves</tissue>
    </source>
</reference>
<name>A0A9K3JVC7_HELAN</name>
<keyword evidence="2" id="KW-1185">Reference proteome</keyword>
<evidence type="ECO:0000313" key="2">
    <source>
        <dbReference type="Proteomes" id="UP000215914"/>
    </source>
</evidence>